<organism evidence="1 2">
    <name type="scientific">Candidatus Enterococcus murrayae</name>
    <dbReference type="NCBI Taxonomy" id="2815321"/>
    <lineage>
        <taxon>Bacteria</taxon>
        <taxon>Bacillati</taxon>
        <taxon>Bacillota</taxon>
        <taxon>Bacilli</taxon>
        <taxon>Lactobacillales</taxon>
        <taxon>Enterococcaceae</taxon>
        <taxon>Enterococcus</taxon>
    </lineage>
</organism>
<keyword evidence="2" id="KW-1185">Reference proteome</keyword>
<name>A0ABS3HE24_9ENTE</name>
<dbReference type="RefSeq" id="WP_207106959.1">
    <property type="nucleotide sequence ID" value="NZ_JAFLVR010000005.1"/>
</dbReference>
<evidence type="ECO:0008006" key="3">
    <source>
        <dbReference type="Google" id="ProtNLM"/>
    </source>
</evidence>
<accession>A0ABS3HE24</accession>
<evidence type="ECO:0000313" key="1">
    <source>
        <dbReference type="EMBL" id="MBO0451155.1"/>
    </source>
</evidence>
<gene>
    <name evidence="1" type="ORF">JZO85_02685</name>
</gene>
<sequence>MDTKSIEKYSINQLCSLLDLNPFLDQNIKFDDKEPSWDGTVIIHGKEGKKKDSIVGRVSVQVKGHEMKKFPDKISESIQIVDLRNYLLDGGVIYIVAYLNSEGRISFYYVTLEPLKIKRLLKIKSNNTTTINVKCKKLPDKHAAVRNIFLNFYRDSKKQISFVDSEPISISDLEEKFPTQDYKISFSGIALKSENVHDIIENSSRFLYVEIPNYPTPIPISEQIHDIIFSEEVNREVSIGNITFYTKYVKETNKNETTFHFGECNEVVFDLKKKSMKVNFENKPYVRQVSKDLDFFIKAYENSGFYVGDNWIDFSASEEVSLGLDLNTQKEYLVICKKFQALLDYFEIERDLNIEKLTTDEVSDLDILYECLINRKTTKNIREDIPLLTNVRIAGLNLLLVFHEIDENSNFRIVDPFRSEKPINCVRKNDEDHRVSIFNFARDTYLYKLDNIIFSEFLESYKKIGIGKFHFDDANELLLKLIKSADLAREEEIRDSFLEAALDFSNWLLSISSSSDDEIHRVTKMINHAQIKKRMSLLERKDMLEILEIAKNDSLSHDFRLSAYLILGNDLEAQIHFEEMSEESKDSFPDYPISIFYKEKEVPM</sequence>
<dbReference type="Proteomes" id="UP000664495">
    <property type="component" value="Unassembled WGS sequence"/>
</dbReference>
<reference evidence="1 2" key="1">
    <citation type="submission" date="2021-03" db="EMBL/GenBank/DDBJ databases">
        <title>Enterococcal diversity collection.</title>
        <authorList>
            <person name="Gilmore M.S."/>
            <person name="Schwartzman J."/>
            <person name="Van Tyne D."/>
            <person name="Martin M."/>
            <person name="Earl A.M."/>
            <person name="Manson A.L."/>
            <person name="Straub T."/>
            <person name="Salamzade R."/>
            <person name="Saavedra J."/>
            <person name="Lebreton F."/>
            <person name="Prichula J."/>
            <person name="Schaufler K."/>
            <person name="Gaca A."/>
            <person name="Sgardioli B."/>
            <person name="Wagenaar J."/>
            <person name="Strong T."/>
        </authorList>
    </citation>
    <scope>NUCLEOTIDE SEQUENCE [LARGE SCALE GENOMIC DNA]</scope>
    <source>
        <strain evidence="1 2">MJM16</strain>
    </source>
</reference>
<proteinExistence type="predicted"/>
<comment type="caution">
    <text evidence="1">The sequence shown here is derived from an EMBL/GenBank/DDBJ whole genome shotgun (WGS) entry which is preliminary data.</text>
</comment>
<evidence type="ECO:0000313" key="2">
    <source>
        <dbReference type="Proteomes" id="UP000664495"/>
    </source>
</evidence>
<protein>
    <recommendedName>
        <fullName evidence="3">DUF4365 domain-containing protein</fullName>
    </recommendedName>
</protein>
<dbReference type="EMBL" id="JAFLVR010000005">
    <property type="protein sequence ID" value="MBO0451155.1"/>
    <property type="molecule type" value="Genomic_DNA"/>
</dbReference>